<feature type="region of interest" description="Disordered" evidence="1">
    <location>
        <begin position="129"/>
        <end position="171"/>
    </location>
</feature>
<comment type="caution">
    <text evidence="2">The sequence shown here is derived from an EMBL/GenBank/DDBJ whole genome shotgun (WGS) entry which is preliminary data.</text>
</comment>
<dbReference type="PANTHER" id="PTHR34239">
    <property type="entry name" value="APPLE DOMAIN-CONTAINING PROTEIN"/>
    <property type="match status" value="1"/>
</dbReference>
<dbReference type="PANTHER" id="PTHR34239:SF2">
    <property type="entry name" value="TRANSPOSABLE ELEMENT P TRANSPOSASE_THAP9 CONSERVED DOMAIN-CONTAINING PROTEIN"/>
    <property type="match status" value="1"/>
</dbReference>
<feature type="non-terminal residue" evidence="2">
    <location>
        <position position="171"/>
    </location>
</feature>
<dbReference type="AlphaFoldDB" id="A0AAU9WDB3"/>
<feature type="non-terminal residue" evidence="2">
    <location>
        <position position="1"/>
    </location>
</feature>
<evidence type="ECO:0000313" key="3">
    <source>
        <dbReference type="Proteomes" id="UP001159428"/>
    </source>
</evidence>
<sequence length="171" mass="19515">NNNSDESEPNTTRSGDEDDFLSELVKEYESDDIVGESLENEKLAKLLMQAKSLNADECQDLKKQELEAMSLLTHASYEINMQRRLLLRPDIGREYSALCSSQLPFTDFLFGDDLQKHLKDIGDQNKIGAKITPNYKGHRPSPGRPGNNSYNGYKQSKNWRGNNFKPWKSKN</sequence>
<keyword evidence="3" id="KW-1185">Reference proteome</keyword>
<name>A0AAU9WDB3_9CNID</name>
<reference evidence="2 3" key="1">
    <citation type="submission" date="2022-05" db="EMBL/GenBank/DDBJ databases">
        <authorList>
            <consortium name="Genoscope - CEA"/>
            <person name="William W."/>
        </authorList>
    </citation>
    <scope>NUCLEOTIDE SEQUENCE [LARGE SCALE GENOMIC DNA]</scope>
</reference>
<organism evidence="2 3">
    <name type="scientific">Pocillopora meandrina</name>
    <dbReference type="NCBI Taxonomy" id="46732"/>
    <lineage>
        <taxon>Eukaryota</taxon>
        <taxon>Metazoa</taxon>
        <taxon>Cnidaria</taxon>
        <taxon>Anthozoa</taxon>
        <taxon>Hexacorallia</taxon>
        <taxon>Scleractinia</taxon>
        <taxon>Astrocoeniina</taxon>
        <taxon>Pocilloporidae</taxon>
        <taxon>Pocillopora</taxon>
    </lineage>
</organism>
<accession>A0AAU9WDB3</accession>
<evidence type="ECO:0000256" key="1">
    <source>
        <dbReference type="SAM" id="MobiDB-lite"/>
    </source>
</evidence>
<dbReference type="EMBL" id="CALNXJ010000011">
    <property type="protein sequence ID" value="CAH3108035.1"/>
    <property type="molecule type" value="Genomic_DNA"/>
</dbReference>
<evidence type="ECO:0000313" key="2">
    <source>
        <dbReference type="EMBL" id="CAH3108035.1"/>
    </source>
</evidence>
<feature type="compositionally biased region" description="Polar residues" evidence="1">
    <location>
        <begin position="146"/>
        <end position="161"/>
    </location>
</feature>
<protein>
    <submittedName>
        <fullName evidence="2">Uncharacterized protein</fullName>
    </submittedName>
</protein>
<gene>
    <name evidence="2" type="ORF">PMEA_00003063</name>
</gene>
<dbReference type="Proteomes" id="UP001159428">
    <property type="component" value="Unassembled WGS sequence"/>
</dbReference>
<proteinExistence type="predicted"/>